<protein>
    <submittedName>
        <fullName evidence="1">Uncharacterized protein</fullName>
    </submittedName>
</protein>
<organism evidence="1 2">
    <name type="scientific">Zalaria obscura</name>
    <dbReference type="NCBI Taxonomy" id="2024903"/>
    <lineage>
        <taxon>Eukaryota</taxon>
        <taxon>Fungi</taxon>
        <taxon>Dikarya</taxon>
        <taxon>Ascomycota</taxon>
        <taxon>Pezizomycotina</taxon>
        <taxon>Dothideomycetes</taxon>
        <taxon>Dothideomycetidae</taxon>
        <taxon>Dothideales</taxon>
        <taxon>Zalariaceae</taxon>
        <taxon>Zalaria</taxon>
    </lineage>
</organism>
<accession>A0ACC3S531</accession>
<reference evidence="1" key="1">
    <citation type="submission" date="2024-02" db="EMBL/GenBank/DDBJ databases">
        <title>Metagenome Assembled Genome of Zalaria obscura JY119.</title>
        <authorList>
            <person name="Vighnesh L."/>
            <person name="Jagadeeshwari U."/>
            <person name="Venkata Ramana C."/>
            <person name="Sasikala C."/>
        </authorList>
    </citation>
    <scope>NUCLEOTIDE SEQUENCE</scope>
    <source>
        <strain evidence="1">JY119</strain>
    </source>
</reference>
<sequence>MGPHSRATSRDGTSVRSPSRASQSRVSFHEPQPGLSFDRERNVEVVTLNNAQPRAWHSDFSTVPRKVWRQLLGLNPFRTSYFSLFRPLRTAESRLTLGAACLLAVAAGVPLPVIGVIFGKIIDSFPPNEDELRVRLSQLLGVAAGYFAVTTGYTIAWSLTGERISRGLRESLVDRLLGLDQAYFDVHDPDVTNLLTDKIEVIQIGTSEKCGIFIQSISYFVAAFVVGFILNAELTGILFAAVIPVMTFIVVFGSHWVSKFSKKASEYTEHAGRLAEGAITSVKVVQAFDMSSTLSKEHYRLLCMSARFALRKSVAGAMMLGAVYFTAYSANALAFYVGSRLAREAGIEGAGTVYAVVFLILDAAFVVGQFGPFVGAFASAAAAGEKVYDVLNRENPNIDIYSDKGRPMDGSAFRKDIAFKGVSFVYPSRTATRALDELNVVLKGGAMNAVIGSSGCGKSTFVSLLLRLYDVTSGKIMVDGYDIRDYNVAALRANVALVDQESVTFSGSILDNIRHGLGEHDLPEQEVHDRCLQAAKDANVNFIDHLPHGINTLIGDGGETSLSGGQRQRICLARALVKRPSLLLLDEPTSALDATSEMLVLDAVKKVAARGTTVVMVAHRLSTVLDASKIILMGSGKVVEQGTHEELVKLDGAYQGMIQAQCVGLSHLDDDIVLEKTASVDYTSASSSVTSSTVDGEHGDGKIVKPKPMGITQILRRCGSLSKARSPLIALGLIASIASGGIILGEAVVFGNLIQLLNEDAQASNFLSRADLFCLLFFILSLIALVAYSSSGAMFGIVSAHFIAKVQDLSLRNILRQDMQWFSGKSVTSLMTAMTSDAGQLSCLSGVAIGTIFTVTTSVCGGIILAHIVAWKIAIVLLAAVPVMVLSGYVRLRVLALSETRHRSAYNDAASIAAESCRAIRTVASLGRERGVLKAYKEALAKPYKSGLRFSLFSNTLLAFSFSITYFVYALAYWWGAKNVRNGEHTQLEFFIVLPALLFSAQSAGQIFSLSPEIARASTAARNVFTLHDEQPTIISDGHISQHAISSLESVSTTSETKEDFEGSGHIHFENVSLAYPSKPKHPALDNVTFAIPSGESVALVGPSGAGKSTIISLLERFYDPTSGRVLMDGQDIRKARVADHRARLGLVPQDPDLFPGSVSYNIGLGAASGQKVNDEDIQNVCKKCGIHNFIMSLPEGYNTECGVNGSKLSGGQKQRIAIARALIRAPEVLLLDEYTSALDAHSEQDIKKAIAAASVGRTTIVVAHRLSTVQDADRIYVFDQGKVVEMGRHSELVARGGMYASMVKAQTLT</sequence>
<gene>
    <name evidence="1" type="ORF">M8818_007740</name>
</gene>
<proteinExistence type="predicted"/>
<dbReference type="EMBL" id="JAMKPW020000044">
    <property type="protein sequence ID" value="KAK8192570.1"/>
    <property type="molecule type" value="Genomic_DNA"/>
</dbReference>
<dbReference type="Proteomes" id="UP001320706">
    <property type="component" value="Unassembled WGS sequence"/>
</dbReference>
<evidence type="ECO:0000313" key="1">
    <source>
        <dbReference type="EMBL" id="KAK8192570.1"/>
    </source>
</evidence>
<comment type="caution">
    <text evidence="1">The sequence shown here is derived from an EMBL/GenBank/DDBJ whole genome shotgun (WGS) entry which is preliminary data.</text>
</comment>
<evidence type="ECO:0000313" key="2">
    <source>
        <dbReference type="Proteomes" id="UP001320706"/>
    </source>
</evidence>
<name>A0ACC3S531_9PEZI</name>
<keyword evidence="2" id="KW-1185">Reference proteome</keyword>